<feature type="compositionally biased region" description="Low complexity" evidence="1">
    <location>
        <begin position="32"/>
        <end position="41"/>
    </location>
</feature>
<dbReference type="AlphaFoldDB" id="A0A5C3M3Q8"/>
<evidence type="ECO:0000313" key="3">
    <source>
        <dbReference type="Proteomes" id="UP000308652"/>
    </source>
</evidence>
<proteinExistence type="predicted"/>
<gene>
    <name evidence="2" type="ORF">BDQ12DRAFT_682385</name>
</gene>
<accession>A0A5C3M3Q8</accession>
<feature type="compositionally biased region" description="Low complexity" evidence="1">
    <location>
        <begin position="117"/>
        <end position="128"/>
    </location>
</feature>
<reference evidence="2 3" key="1">
    <citation type="journal article" date="2019" name="Nat. Ecol. Evol.">
        <title>Megaphylogeny resolves global patterns of mushroom evolution.</title>
        <authorList>
            <person name="Varga T."/>
            <person name="Krizsan K."/>
            <person name="Foldi C."/>
            <person name="Dima B."/>
            <person name="Sanchez-Garcia M."/>
            <person name="Sanchez-Ramirez S."/>
            <person name="Szollosi G.J."/>
            <person name="Szarkandi J.G."/>
            <person name="Papp V."/>
            <person name="Albert L."/>
            <person name="Andreopoulos W."/>
            <person name="Angelini C."/>
            <person name="Antonin V."/>
            <person name="Barry K.W."/>
            <person name="Bougher N.L."/>
            <person name="Buchanan P."/>
            <person name="Buyck B."/>
            <person name="Bense V."/>
            <person name="Catcheside P."/>
            <person name="Chovatia M."/>
            <person name="Cooper J."/>
            <person name="Damon W."/>
            <person name="Desjardin D."/>
            <person name="Finy P."/>
            <person name="Geml J."/>
            <person name="Haridas S."/>
            <person name="Hughes K."/>
            <person name="Justo A."/>
            <person name="Karasinski D."/>
            <person name="Kautmanova I."/>
            <person name="Kiss B."/>
            <person name="Kocsube S."/>
            <person name="Kotiranta H."/>
            <person name="LaButti K.M."/>
            <person name="Lechner B.E."/>
            <person name="Liimatainen K."/>
            <person name="Lipzen A."/>
            <person name="Lukacs Z."/>
            <person name="Mihaltcheva S."/>
            <person name="Morgado L.N."/>
            <person name="Niskanen T."/>
            <person name="Noordeloos M.E."/>
            <person name="Ohm R.A."/>
            <person name="Ortiz-Santana B."/>
            <person name="Ovrebo C."/>
            <person name="Racz N."/>
            <person name="Riley R."/>
            <person name="Savchenko A."/>
            <person name="Shiryaev A."/>
            <person name="Soop K."/>
            <person name="Spirin V."/>
            <person name="Szebenyi C."/>
            <person name="Tomsovsky M."/>
            <person name="Tulloss R.E."/>
            <person name="Uehling J."/>
            <person name="Grigoriev I.V."/>
            <person name="Vagvolgyi C."/>
            <person name="Papp T."/>
            <person name="Martin F.M."/>
            <person name="Miettinen O."/>
            <person name="Hibbett D.S."/>
            <person name="Nagy L.G."/>
        </authorList>
    </citation>
    <scope>NUCLEOTIDE SEQUENCE [LARGE SCALE GENOMIC DNA]</scope>
    <source>
        <strain evidence="2 3">CBS 166.37</strain>
    </source>
</reference>
<dbReference type="EMBL" id="ML213600">
    <property type="protein sequence ID" value="TFK39215.1"/>
    <property type="molecule type" value="Genomic_DNA"/>
</dbReference>
<feature type="region of interest" description="Disordered" evidence="1">
    <location>
        <begin position="1"/>
        <end position="160"/>
    </location>
</feature>
<evidence type="ECO:0000313" key="2">
    <source>
        <dbReference type="EMBL" id="TFK39215.1"/>
    </source>
</evidence>
<feature type="compositionally biased region" description="Polar residues" evidence="1">
    <location>
        <begin position="139"/>
        <end position="149"/>
    </location>
</feature>
<dbReference type="STRING" id="68775.A0A5C3M3Q8"/>
<dbReference type="OrthoDB" id="3365917at2759"/>
<name>A0A5C3M3Q8_9AGAR</name>
<organism evidence="2 3">
    <name type="scientific">Crucibulum laeve</name>
    <dbReference type="NCBI Taxonomy" id="68775"/>
    <lineage>
        <taxon>Eukaryota</taxon>
        <taxon>Fungi</taxon>
        <taxon>Dikarya</taxon>
        <taxon>Basidiomycota</taxon>
        <taxon>Agaricomycotina</taxon>
        <taxon>Agaricomycetes</taxon>
        <taxon>Agaricomycetidae</taxon>
        <taxon>Agaricales</taxon>
        <taxon>Agaricineae</taxon>
        <taxon>Nidulariaceae</taxon>
        <taxon>Crucibulum</taxon>
    </lineage>
</organism>
<keyword evidence="3" id="KW-1185">Reference proteome</keyword>
<feature type="compositionally biased region" description="Gly residues" evidence="1">
    <location>
        <begin position="42"/>
        <end position="116"/>
    </location>
</feature>
<evidence type="ECO:0000256" key="1">
    <source>
        <dbReference type="SAM" id="MobiDB-lite"/>
    </source>
</evidence>
<dbReference type="Proteomes" id="UP000308652">
    <property type="component" value="Unassembled WGS sequence"/>
</dbReference>
<feature type="compositionally biased region" description="Gly residues" evidence="1">
    <location>
        <begin position="13"/>
        <end position="31"/>
    </location>
</feature>
<sequence length="410" mass="39608">MYFPYISDLSRRIGGGGGGSSGSSSGGGSKSGAGSSSSTTGGTSGGASGGASGSKGGTSGSSGGASSGGSNGSNGSKGGTSGSSGGTSSGGSNGSNGSKGGTSGSSGGTSSGGSNGSKGSTDGSTTNGGSSGGSNGGSPRSTPINTGGSTRPAISYGAGGGRQVTIGSGLPFAGRISGGGTRDQVYGNRQYGSGYPGVTGRGVAGRGFPFVFWPIAWGGVAGVGGAAYLHTHEYGAPDNTTRPGGVIVTAAFPSVGQNTTFRLVSDNATVTSLLIDIAANCSSVIKSPETIKPTMYNESSTDPPQPEQAVQYYRASSVSLTLDAYNNTGAFSNDSSVPDTPLPSNLDQGLLNCLNLTIGAAVPLVSTDETVTPSQAPIAHGSFNGGISIHPQMMSFVGLAWILWCLSAIF</sequence>
<protein>
    <submittedName>
        <fullName evidence="2">Uncharacterized protein</fullName>
    </submittedName>
</protein>